<dbReference type="AlphaFoldDB" id="A0A0C3DLQ5"/>
<evidence type="ECO:0000313" key="9">
    <source>
        <dbReference type="Proteomes" id="UP000054321"/>
    </source>
</evidence>
<sequence length="387" mass="43093">MAVEPAITAAIASGNVPSEITAEYLMENRDHPAIVAILVIMVFTFIVVMARCFSRHFLVKRFGLDDGLAFLSVLLQIAFTVLCVILINLGSGRHIEYIQYVLTEGQTNVTESLDFVAHLIYTSALFVCRLSGLTFYYRLCGHHDKLSIAVKCTVVFLIAAYIPQICLIIFHCRPVTGLWPYAWQPESPSFVCLSWGIVYSVNSALSLTCDILLFAIPAAMIKSLKVSKRRKIQLSFVLFPGVLVIIISCVRVYLVVKGQWVTDGSWYYDPMLAIETSEIGGTLIALSVPGLKPLFGSWFAHINGDEYKPQTRSGTISYPMHMMRGRTQLSSGKDIVPASQTTIKAHSNDRNDSDDSLLDGLSIQVHKELNIESKNENILIESHPKNW</sequence>
<dbReference type="OrthoDB" id="444631at2759"/>
<dbReference type="Proteomes" id="UP000054321">
    <property type="component" value="Unassembled WGS sequence"/>
</dbReference>
<evidence type="ECO:0000256" key="5">
    <source>
        <dbReference type="ARBA" id="ARBA00038359"/>
    </source>
</evidence>
<feature type="transmembrane region" description="Helical" evidence="6">
    <location>
        <begin position="115"/>
        <end position="136"/>
    </location>
</feature>
<dbReference type="HOGENOM" id="CLU_028200_7_1_1"/>
<proteinExistence type="inferred from homology"/>
<feature type="domain" description="Rhodopsin" evidence="7">
    <location>
        <begin position="50"/>
        <end position="295"/>
    </location>
</feature>
<dbReference type="InterPro" id="IPR052337">
    <property type="entry name" value="SAT4-like"/>
</dbReference>
<feature type="transmembrane region" description="Helical" evidence="6">
    <location>
        <begin position="66"/>
        <end position="87"/>
    </location>
</feature>
<keyword evidence="2 6" id="KW-0812">Transmembrane</keyword>
<comment type="subcellular location">
    <subcellularLocation>
        <location evidence="1">Membrane</location>
        <topology evidence="1">Multi-pass membrane protein</topology>
    </subcellularLocation>
</comment>
<dbReference type="Pfam" id="PF20684">
    <property type="entry name" value="Fung_rhodopsin"/>
    <property type="match status" value="1"/>
</dbReference>
<gene>
    <name evidence="8" type="ORF">OIDMADRAFT_52783</name>
</gene>
<feature type="transmembrane region" description="Helical" evidence="6">
    <location>
        <begin position="232"/>
        <end position="254"/>
    </location>
</feature>
<reference evidence="9" key="2">
    <citation type="submission" date="2015-01" db="EMBL/GenBank/DDBJ databases">
        <title>Evolutionary Origins and Diversification of the Mycorrhizal Mutualists.</title>
        <authorList>
            <consortium name="DOE Joint Genome Institute"/>
            <consortium name="Mycorrhizal Genomics Consortium"/>
            <person name="Kohler A."/>
            <person name="Kuo A."/>
            <person name="Nagy L.G."/>
            <person name="Floudas D."/>
            <person name="Copeland A."/>
            <person name="Barry K.W."/>
            <person name="Cichocki N."/>
            <person name="Veneault-Fourrey C."/>
            <person name="LaButti K."/>
            <person name="Lindquist E.A."/>
            <person name="Lipzen A."/>
            <person name="Lundell T."/>
            <person name="Morin E."/>
            <person name="Murat C."/>
            <person name="Riley R."/>
            <person name="Ohm R."/>
            <person name="Sun H."/>
            <person name="Tunlid A."/>
            <person name="Henrissat B."/>
            <person name="Grigoriev I.V."/>
            <person name="Hibbett D.S."/>
            <person name="Martin F."/>
        </authorList>
    </citation>
    <scope>NUCLEOTIDE SEQUENCE [LARGE SCALE GENOMIC DNA]</scope>
    <source>
        <strain evidence="9">Zn</strain>
    </source>
</reference>
<accession>A0A0C3DLQ5</accession>
<feature type="transmembrane region" description="Helical" evidence="6">
    <location>
        <begin position="197"/>
        <end position="220"/>
    </location>
</feature>
<name>A0A0C3DLQ5_OIDMZ</name>
<protein>
    <recommendedName>
        <fullName evidence="7">Rhodopsin domain-containing protein</fullName>
    </recommendedName>
</protein>
<dbReference type="EMBL" id="KN832874">
    <property type="protein sequence ID" value="KIN02963.1"/>
    <property type="molecule type" value="Genomic_DNA"/>
</dbReference>
<reference evidence="8 9" key="1">
    <citation type="submission" date="2014-04" db="EMBL/GenBank/DDBJ databases">
        <authorList>
            <consortium name="DOE Joint Genome Institute"/>
            <person name="Kuo A."/>
            <person name="Martino E."/>
            <person name="Perotto S."/>
            <person name="Kohler A."/>
            <person name="Nagy L.G."/>
            <person name="Floudas D."/>
            <person name="Copeland A."/>
            <person name="Barry K.W."/>
            <person name="Cichocki N."/>
            <person name="Veneault-Fourrey C."/>
            <person name="LaButti K."/>
            <person name="Lindquist E.A."/>
            <person name="Lipzen A."/>
            <person name="Lundell T."/>
            <person name="Morin E."/>
            <person name="Murat C."/>
            <person name="Sun H."/>
            <person name="Tunlid A."/>
            <person name="Henrissat B."/>
            <person name="Grigoriev I.V."/>
            <person name="Hibbett D.S."/>
            <person name="Martin F."/>
            <person name="Nordberg H.P."/>
            <person name="Cantor M.N."/>
            <person name="Hua S.X."/>
        </authorList>
    </citation>
    <scope>NUCLEOTIDE SEQUENCE [LARGE SCALE GENOMIC DNA]</scope>
    <source>
        <strain evidence="8 9">Zn</strain>
    </source>
</reference>
<evidence type="ECO:0000313" key="8">
    <source>
        <dbReference type="EMBL" id="KIN02963.1"/>
    </source>
</evidence>
<evidence type="ECO:0000256" key="4">
    <source>
        <dbReference type="ARBA" id="ARBA00023136"/>
    </source>
</evidence>
<evidence type="ECO:0000259" key="7">
    <source>
        <dbReference type="Pfam" id="PF20684"/>
    </source>
</evidence>
<dbReference type="GO" id="GO:0016020">
    <property type="term" value="C:membrane"/>
    <property type="evidence" value="ECO:0007669"/>
    <property type="project" value="UniProtKB-SubCell"/>
</dbReference>
<keyword evidence="4 6" id="KW-0472">Membrane</keyword>
<comment type="similarity">
    <text evidence="5">Belongs to the SAT4 family.</text>
</comment>
<evidence type="ECO:0000256" key="1">
    <source>
        <dbReference type="ARBA" id="ARBA00004141"/>
    </source>
</evidence>
<keyword evidence="3 6" id="KW-1133">Transmembrane helix</keyword>
<dbReference type="InterPro" id="IPR049326">
    <property type="entry name" value="Rhodopsin_dom_fungi"/>
</dbReference>
<evidence type="ECO:0000256" key="2">
    <source>
        <dbReference type="ARBA" id="ARBA00022692"/>
    </source>
</evidence>
<dbReference type="PANTHER" id="PTHR33048:SF47">
    <property type="entry name" value="INTEGRAL MEMBRANE PROTEIN-RELATED"/>
    <property type="match status" value="1"/>
</dbReference>
<keyword evidence="9" id="KW-1185">Reference proteome</keyword>
<feature type="transmembrane region" description="Helical" evidence="6">
    <location>
        <begin position="148"/>
        <end position="170"/>
    </location>
</feature>
<feature type="transmembrane region" description="Helical" evidence="6">
    <location>
        <begin position="33"/>
        <end position="54"/>
    </location>
</feature>
<organism evidence="8 9">
    <name type="scientific">Oidiodendron maius (strain Zn)</name>
    <dbReference type="NCBI Taxonomy" id="913774"/>
    <lineage>
        <taxon>Eukaryota</taxon>
        <taxon>Fungi</taxon>
        <taxon>Dikarya</taxon>
        <taxon>Ascomycota</taxon>
        <taxon>Pezizomycotina</taxon>
        <taxon>Leotiomycetes</taxon>
        <taxon>Leotiomycetes incertae sedis</taxon>
        <taxon>Myxotrichaceae</taxon>
        <taxon>Oidiodendron</taxon>
    </lineage>
</organism>
<evidence type="ECO:0000256" key="3">
    <source>
        <dbReference type="ARBA" id="ARBA00022989"/>
    </source>
</evidence>
<evidence type="ECO:0000256" key="6">
    <source>
        <dbReference type="SAM" id="Phobius"/>
    </source>
</evidence>
<dbReference type="InParanoid" id="A0A0C3DLQ5"/>
<dbReference type="PANTHER" id="PTHR33048">
    <property type="entry name" value="PTH11-LIKE INTEGRAL MEMBRANE PROTEIN (AFU_ORTHOLOGUE AFUA_5G11245)"/>
    <property type="match status" value="1"/>
</dbReference>